<evidence type="ECO:0000256" key="7">
    <source>
        <dbReference type="ARBA" id="ARBA00023054"/>
    </source>
</evidence>
<accession>A0A0N4UM89</accession>
<dbReference type="InterPro" id="IPR001715">
    <property type="entry name" value="CH_dom"/>
</dbReference>
<evidence type="ECO:0000256" key="10">
    <source>
        <dbReference type="ARBA" id="ARBA00023212"/>
    </source>
</evidence>
<dbReference type="GO" id="GO:0007097">
    <property type="term" value="P:nuclear migration"/>
    <property type="evidence" value="ECO:0007669"/>
    <property type="project" value="TreeGrafter"/>
</dbReference>
<keyword evidence="8" id="KW-0472">Membrane</keyword>
<evidence type="ECO:0000259" key="14">
    <source>
        <dbReference type="PROSITE" id="PS50021"/>
    </source>
</evidence>
<keyword evidence="3" id="KW-0963">Cytoplasm</keyword>
<evidence type="ECO:0000313" key="17">
    <source>
        <dbReference type="Proteomes" id="UP000274756"/>
    </source>
</evidence>
<dbReference type="OrthoDB" id="18740at2759"/>
<dbReference type="GO" id="GO:0019894">
    <property type="term" value="F:kinesin binding"/>
    <property type="evidence" value="ECO:0007669"/>
    <property type="project" value="TreeGrafter"/>
</dbReference>
<reference evidence="15 17" key="2">
    <citation type="submission" date="2018-11" db="EMBL/GenBank/DDBJ databases">
        <authorList>
            <consortium name="Pathogen Informatics"/>
        </authorList>
    </citation>
    <scope>NUCLEOTIDE SEQUENCE [LARGE SCALE GENOMIC DNA]</scope>
</reference>
<dbReference type="WBParaSite" id="DME_0000895101-mRNA-1">
    <property type="protein sequence ID" value="DME_0000895101-mRNA-1"/>
    <property type="gene ID" value="DME_0000895101"/>
</dbReference>
<dbReference type="InterPro" id="IPR036872">
    <property type="entry name" value="CH_dom_sf"/>
</dbReference>
<protein>
    <submittedName>
        <fullName evidence="18">Calponin-homology (CH) domain-containing protein</fullName>
    </submittedName>
</protein>
<evidence type="ECO:0000256" key="6">
    <source>
        <dbReference type="ARBA" id="ARBA00022989"/>
    </source>
</evidence>
<evidence type="ECO:0000256" key="13">
    <source>
        <dbReference type="ARBA" id="ARBA00060498"/>
    </source>
</evidence>
<keyword evidence="7" id="KW-0175">Coiled coil</keyword>
<dbReference type="Pfam" id="PF00307">
    <property type="entry name" value="CH"/>
    <property type="match status" value="2"/>
</dbReference>
<evidence type="ECO:0000256" key="3">
    <source>
        <dbReference type="ARBA" id="ARBA00022490"/>
    </source>
</evidence>
<evidence type="ECO:0000256" key="9">
    <source>
        <dbReference type="ARBA" id="ARBA00023203"/>
    </source>
</evidence>
<dbReference type="AlphaFoldDB" id="A0A0N4UM89"/>
<keyword evidence="10" id="KW-0206">Cytoskeleton</keyword>
<evidence type="ECO:0000256" key="2">
    <source>
        <dbReference type="ARBA" id="ARBA00004528"/>
    </source>
</evidence>
<evidence type="ECO:0000313" key="18">
    <source>
        <dbReference type="WBParaSite" id="DME_0000895101-mRNA-1"/>
    </source>
</evidence>
<dbReference type="GO" id="GO:0003779">
    <property type="term" value="F:actin binding"/>
    <property type="evidence" value="ECO:0007669"/>
    <property type="project" value="UniProtKB-KW"/>
</dbReference>
<comment type="subcellular location">
    <subcellularLocation>
        <location evidence="1">Cytoplasm</location>
        <location evidence="1">Cytoskeleton</location>
    </subcellularLocation>
    <subcellularLocation>
        <location evidence="12">Endomembrane system</location>
        <topology evidence="12">Single-pass type IV membrane protein</topology>
        <orientation evidence="12">Cytoplasmic side</orientation>
    </subcellularLocation>
    <subcellularLocation>
        <location evidence="2">Nucleus membrane</location>
        <topology evidence="2">Single-pass membrane protein</topology>
        <orientation evidence="2">Cytoplasmic side</orientation>
    </subcellularLocation>
    <subcellularLocation>
        <location evidence="13">Nucleus membrane</location>
        <topology evidence="13">Single-pass type IV membrane protein</topology>
    </subcellularLocation>
</comment>
<evidence type="ECO:0000313" key="15">
    <source>
        <dbReference type="EMBL" id="VDN52807.1"/>
    </source>
</evidence>
<keyword evidence="5" id="KW-0677">Repeat</keyword>
<dbReference type="PANTHER" id="PTHR21524:SF5">
    <property type="entry name" value="SPECTRIN REPEAT CONTAINING NUCLEAR ENVELOPE PROTEIN 2"/>
    <property type="match status" value="1"/>
</dbReference>
<proteinExistence type="predicted"/>
<dbReference type="PROSITE" id="PS50021">
    <property type="entry name" value="CH"/>
    <property type="match status" value="2"/>
</dbReference>
<evidence type="ECO:0000256" key="12">
    <source>
        <dbReference type="ARBA" id="ARBA00060457"/>
    </source>
</evidence>
<evidence type="ECO:0000313" key="16">
    <source>
        <dbReference type="Proteomes" id="UP000038040"/>
    </source>
</evidence>
<name>A0A0N4UM89_DRAME</name>
<dbReference type="GO" id="GO:0005856">
    <property type="term" value="C:cytoskeleton"/>
    <property type="evidence" value="ECO:0007669"/>
    <property type="project" value="UniProtKB-SubCell"/>
</dbReference>
<dbReference type="SUPFAM" id="SSF47576">
    <property type="entry name" value="Calponin-homology domain, CH-domain"/>
    <property type="match status" value="1"/>
</dbReference>
<dbReference type="Gene3D" id="1.10.418.10">
    <property type="entry name" value="Calponin-like domain"/>
    <property type="match status" value="2"/>
</dbReference>
<dbReference type="EMBL" id="UYYG01000080">
    <property type="protein sequence ID" value="VDN52807.1"/>
    <property type="molecule type" value="Genomic_DNA"/>
</dbReference>
<dbReference type="GO" id="GO:0031965">
    <property type="term" value="C:nuclear membrane"/>
    <property type="evidence" value="ECO:0007669"/>
    <property type="project" value="UniProtKB-SubCell"/>
</dbReference>
<keyword evidence="9" id="KW-0009">Actin-binding</keyword>
<gene>
    <name evidence="15" type="ORF">DME_LOCUS2780</name>
</gene>
<dbReference type="GO" id="GO:0048471">
    <property type="term" value="C:perinuclear region of cytoplasm"/>
    <property type="evidence" value="ECO:0007669"/>
    <property type="project" value="TreeGrafter"/>
</dbReference>
<feature type="domain" description="Calponin-homology (CH)" evidence="14">
    <location>
        <begin position="1"/>
        <end position="108"/>
    </location>
</feature>
<dbReference type="GO" id="GO:0007010">
    <property type="term" value="P:cytoskeleton organization"/>
    <property type="evidence" value="ECO:0007669"/>
    <property type="project" value="TreeGrafter"/>
</dbReference>
<sequence>KGYFAKVKGFCKSNSFQHTSSALVKDLFEDLKDGVLLCHLIEVLTGEALPINKARISKRVHHISNLTTALAALRRRGLDLVNNNPADLADGNPRIIETNAQLLREYGFELENSSSSSQISSSTVIINSLNDSSSSKNFSQRTRFGLKVPVERVILRWINAQLKAYGLNMTDLDRSWKDGIAFNALVHRIKPELVDMDRVSRGQPKDNLEQAFNLARDHLNIRPLLDVDGMLCEKPDKRSVIAYISQFIRSYSMHQPIVATPVMDDHSLLQWIEVALITMQETTSAAIFDRYELYSRMRKEYFEYRHAYHILREKSASLPIDEWNRIETGLVY</sequence>
<dbReference type="Proteomes" id="UP000038040">
    <property type="component" value="Unplaced"/>
</dbReference>
<reference evidence="18" key="1">
    <citation type="submission" date="2017-02" db="UniProtKB">
        <authorList>
            <consortium name="WormBaseParasite"/>
        </authorList>
    </citation>
    <scope>IDENTIFICATION</scope>
</reference>
<feature type="domain" description="Calponin-homology (CH)" evidence="14">
    <location>
        <begin position="148"/>
        <end position="252"/>
    </location>
</feature>
<evidence type="ECO:0000256" key="11">
    <source>
        <dbReference type="ARBA" id="ARBA00023242"/>
    </source>
</evidence>
<evidence type="ECO:0000256" key="1">
    <source>
        <dbReference type="ARBA" id="ARBA00004245"/>
    </source>
</evidence>
<evidence type="ECO:0000256" key="5">
    <source>
        <dbReference type="ARBA" id="ARBA00022737"/>
    </source>
</evidence>
<evidence type="ECO:0000256" key="4">
    <source>
        <dbReference type="ARBA" id="ARBA00022692"/>
    </source>
</evidence>
<dbReference type="GO" id="GO:0006997">
    <property type="term" value="P:nucleus organization"/>
    <property type="evidence" value="ECO:0007669"/>
    <property type="project" value="TreeGrafter"/>
</dbReference>
<dbReference type="SMART" id="SM00033">
    <property type="entry name" value="CH"/>
    <property type="match status" value="2"/>
</dbReference>
<keyword evidence="17" id="KW-1185">Reference proteome</keyword>
<dbReference type="FunFam" id="1.10.418.10:FF:000099">
    <property type="entry name" value="Nuclear anchorage protein 1"/>
    <property type="match status" value="1"/>
</dbReference>
<dbReference type="Proteomes" id="UP000274756">
    <property type="component" value="Unassembled WGS sequence"/>
</dbReference>
<dbReference type="STRING" id="318479.A0A0N4UM89"/>
<keyword evidence="4" id="KW-0812">Transmembrane</keyword>
<evidence type="ECO:0000256" key="8">
    <source>
        <dbReference type="ARBA" id="ARBA00023136"/>
    </source>
</evidence>
<keyword evidence="11" id="KW-0539">Nucleus</keyword>
<dbReference type="PANTHER" id="PTHR21524">
    <property type="entry name" value="SPECTRIN REPEAT CONTAINING NUCLEAR ENVELOPE PROTEIN 2"/>
    <property type="match status" value="1"/>
</dbReference>
<organism evidence="16 18">
    <name type="scientific">Dracunculus medinensis</name>
    <name type="common">Guinea worm</name>
    <dbReference type="NCBI Taxonomy" id="318479"/>
    <lineage>
        <taxon>Eukaryota</taxon>
        <taxon>Metazoa</taxon>
        <taxon>Ecdysozoa</taxon>
        <taxon>Nematoda</taxon>
        <taxon>Chromadorea</taxon>
        <taxon>Rhabditida</taxon>
        <taxon>Spirurina</taxon>
        <taxon>Dracunculoidea</taxon>
        <taxon>Dracunculidae</taxon>
        <taxon>Dracunculus</taxon>
    </lineage>
</organism>
<keyword evidence="6" id="KW-1133">Transmembrane helix</keyword>